<gene>
    <name evidence="4" type="ORF">ENO08_02565</name>
</gene>
<feature type="domain" description="HTH tetR-type" evidence="3">
    <location>
        <begin position="10"/>
        <end position="70"/>
    </location>
</feature>
<sequence length="199" mass="23546">MKSARRSKGSKKMDHIIETATELFTRHGIRRITIEEICRAAGASKMTFYKYFDNKIDLLRHIWERWFDEGYRMLDEIDAMNIPFPEKMRRLIEYKMDLVSRMSPEFLGEVVHASPALAAFVEEMKAKNLSRFMAFVEKAQERGDMRVMKPEFFLAVMNAMQDIVHDDRLARLYPDRLEMIREVHNFIFFGILPVGEKRG</sequence>
<comment type="caution">
    <text evidence="4">The sequence shown here is derived from an EMBL/GenBank/DDBJ whole genome shotgun (WGS) entry which is preliminary data.</text>
</comment>
<dbReference type="PANTHER" id="PTHR43479">
    <property type="entry name" value="ACREF/ENVCD OPERON REPRESSOR-RELATED"/>
    <property type="match status" value="1"/>
</dbReference>
<dbReference type="PROSITE" id="PS50977">
    <property type="entry name" value="HTH_TETR_2"/>
    <property type="match status" value="1"/>
</dbReference>
<dbReference type="PRINTS" id="PR00455">
    <property type="entry name" value="HTHTETR"/>
</dbReference>
<dbReference type="InterPro" id="IPR001647">
    <property type="entry name" value="HTH_TetR"/>
</dbReference>
<dbReference type="PANTHER" id="PTHR43479:SF11">
    <property type="entry name" value="ACREF_ENVCD OPERON REPRESSOR-RELATED"/>
    <property type="match status" value="1"/>
</dbReference>
<evidence type="ECO:0000256" key="2">
    <source>
        <dbReference type="PROSITE-ProRule" id="PRU00335"/>
    </source>
</evidence>
<keyword evidence="1 2" id="KW-0238">DNA-binding</keyword>
<dbReference type="GO" id="GO:0003677">
    <property type="term" value="F:DNA binding"/>
    <property type="evidence" value="ECO:0007669"/>
    <property type="project" value="UniProtKB-UniRule"/>
</dbReference>
<name>A0A7V2AU60_UNCEI</name>
<dbReference type="InterPro" id="IPR009057">
    <property type="entry name" value="Homeodomain-like_sf"/>
</dbReference>
<protein>
    <submittedName>
        <fullName evidence="4">TetR/AcrR family transcriptional regulator</fullName>
    </submittedName>
</protein>
<dbReference type="SUPFAM" id="SSF48498">
    <property type="entry name" value="Tetracyclin repressor-like, C-terminal domain"/>
    <property type="match status" value="1"/>
</dbReference>
<feature type="DNA-binding region" description="H-T-H motif" evidence="2">
    <location>
        <begin position="33"/>
        <end position="52"/>
    </location>
</feature>
<dbReference type="InterPro" id="IPR036271">
    <property type="entry name" value="Tet_transcr_reg_TetR-rel_C_sf"/>
</dbReference>
<dbReference type="AlphaFoldDB" id="A0A7V2AU60"/>
<reference evidence="4" key="1">
    <citation type="journal article" date="2020" name="mSystems">
        <title>Genome- and Community-Level Interaction Insights into Carbon Utilization and Element Cycling Functions of Hydrothermarchaeota in Hydrothermal Sediment.</title>
        <authorList>
            <person name="Zhou Z."/>
            <person name="Liu Y."/>
            <person name="Xu W."/>
            <person name="Pan J."/>
            <person name="Luo Z.H."/>
            <person name="Li M."/>
        </authorList>
    </citation>
    <scope>NUCLEOTIDE SEQUENCE [LARGE SCALE GENOMIC DNA]</scope>
    <source>
        <strain evidence="4">SpSt-1233</strain>
    </source>
</reference>
<organism evidence="4">
    <name type="scientific">Eiseniibacteriota bacterium</name>
    <dbReference type="NCBI Taxonomy" id="2212470"/>
    <lineage>
        <taxon>Bacteria</taxon>
        <taxon>Candidatus Eiseniibacteriota</taxon>
    </lineage>
</organism>
<dbReference type="EMBL" id="DSEC01000181">
    <property type="protein sequence ID" value="HER43328.1"/>
    <property type="molecule type" value="Genomic_DNA"/>
</dbReference>
<dbReference type="InterPro" id="IPR050624">
    <property type="entry name" value="HTH-type_Tx_Regulator"/>
</dbReference>
<evidence type="ECO:0000256" key="1">
    <source>
        <dbReference type="ARBA" id="ARBA00023125"/>
    </source>
</evidence>
<dbReference type="SUPFAM" id="SSF46689">
    <property type="entry name" value="Homeodomain-like"/>
    <property type="match status" value="1"/>
</dbReference>
<dbReference type="Gene3D" id="1.10.10.60">
    <property type="entry name" value="Homeodomain-like"/>
    <property type="match status" value="1"/>
</dbReference>
<proteinExistence type="predicted"/>
<dbReference type="Gene3D" id="1.10.357.10">
    <property type="entry name" value="Tetracycline Repressor, domain 2"/>
    <property type="match status" value="1"/>
</dbReference>
<dbReference type="Pfam" id="PF00440">
    <property type="entry name" value="TetR_N"/>
    <property type="match status" value="1"/>
</dbReference>
<dbReference type="Proteomes" id="UP000886069">
    <property type="component" value="Unassembled WGS sequence"/>
</dbReference>
<accession>A0A7V2AU60</accession>
<evidence type="ECO:0000259" key="3">
    <source>
        <dbReference type="PROSITE" id="PS50977"/>
    </source>
</evidence>
<evidence type="ECO:0000313" key="4">
    <source>
        <dbReference type="EMBL" id="HER43328.1"/>
    </source>
</evidence>